<organism evidence="2 3">
    <name type="scientific">Endozoicomonas elysicola</name>
    <dbReference type="NCBI Taxonomy" id="305900"/>
    <lineage>
        <taxon>Bacteria</taxon>
        <taxon>Pseudomonadati</taxon>
        <taxon>Pseudomonadota</taxon>
        <taxon>Gammaproteobacteria</taxon>
        <taxon>Oceanospirillales</taxon>
        <taxon>Endozoicomonadaceae</taxon>
        <taxon>Endozoicomonas</taxon>
    </lineage>
</organism>
<evidence type="ECO:0000259" key="1">
    <source>
        <dbReference type="SMART" id="SM00849"/>
    </source>
</evidence>
<comment type="caution">
    <text evidence="2">The sequence shown here is derived from an EMBL/GenBank/DDBJ whole genome shotgun (WGS) entry which is preliminary data.</text>
</comment>
<proteinExistence type="predicted"/>
<name>A0A081KER1_9GAMM</name>
<dbReference type="STRING" id="305900.GV64_19575"/>
<keyword evidence="3" id="KW-1185">Reference proteome</keyword>
<dbReference type="SMART" id="SM00849">
    <property type="entry name" value="Lactamase_B"/>
    <property type="match status" value="1"/>
</dbReference>
<dbReference type="InterPro" id="IPR036866">
    <property type="entry name" value="RibonucZ/Hydroxyglut_hydro"/>
</dbReference>
<dbReference type="InterPro" id="IPR038536">
    <property type="entry name" value="Alkyl/aryl-sulf_dimr_sf"/>
</dbReference>
<dbReference type="AlphaFoldDB" id="A0A081KER1"/>
<dbReference type="Pfam" id="PF00753">
    <property type="entry name" value="Lactamase_B"/>
    <property type="match status" value="1"/>
</dbReference>
<dbReference type="PANTHER" id="PTHR43223">
    <property type="entry name" value="ALKYL/ARYL-SULFATASE"/>
    <property type="match status" value="1"/>
</dbReference>
<gene>
    <name evidence="2" type="ORF">GV64_19575</name>
</gene>
<protein>
    <recommendedName>
        <fullName evidence="1">Metallo-beta-lactamase domain-containing protein</fullName>
    </recommendedName>
</protein>
<dbReference type="Proteomes" id="UP000027997">
    <property type="component" value="Unassembled WGS sequence"/>
</dbReference>
<dbReference type="InterPro" id="IPR001279">
    <property type="entry name" value="Metallo-B-lactamas"/>
</dbReference>
<feature type="domain" description="Metallo-beta-lactamase" evidence="1">
    <location>
        <begin position="89"/>
        <end position="296"/>
    </location>
</feature>
<dbReference type="InterPro" id="IPR029228">
    <property type="entry name" value="Alkyl_sulf_dimr"/>
</dbReference>
<evidence type="ECO:0000313" key="2">
    <source>
        <dbReference type="EMBL" id="KEI72637.1"/>
    </source>
</evidence>
<dbReference type="RefSeq" id="WP_020581288.1">
    <property type="nucleotide sequence ID" value="NZ_JOJP01000001.1"/>
</dbReference>
<dbReference type="PANTHER" id="PTHR43223:SF2">
    <property type="entry name" value="METALLO-BETA-LACTAMASE DOMAIN-CONTAINING PROTEIN"/>
    <property type="match status" value="1"/>
</dbReference>
<reference evidence="2 3" key="1">
    <citation type="submission" date="2014-06" db="EMBL/GenBank/DDBJ databases">
        <title>Whole Genome Sequences of Three Symbiotic Endozoicomonas Bacteria.</title>
        <authorList>
            <person name="Neave M.J."/>
            <person name="Apprill A."/>
            <person name="Voolstra C.R."/>
        </authorList>
    </citation>
    <scope>NUCLEOTIDE SEQUENCE [LARGE SCALE GENOMIC DNA]</scope>
    <source>
        <strain evidence="2 3">DSM 22380</strain>
    </source>
</reference>
<dbReference type="GO" id="GO:0046983">
    <property type="term" value="F:protein dimerization activity"/>
    <property type="evidence" value="ECO:0007669"/>
    <property type="project" value="InterPro"/>
</dbReference>
<dbReference type="Pfam" id="PF14863">
    <property type="entry name" value="Alkyl_sulf_dimr"/>
    <property type="match status" value="1"/>
</dbReference>
<evidence type="ECO:0000313" key="3">
    <source>
        <dbReference type="Proteomes" id="UP000027997"/>
    </source>
</evidence>
<dbReference type="eggNOG" id="COG2015">
    <property type="taxonomic scope" value="Bacteria"/>
</dbReference>
<dbReference type="SUPFAM" id="SSF56281">
    <property type="entry name" value="Metallo-hydrolase/oxidoreductase"/>
    <property type="match status" value="1"/>
</dbReference>
<accession>A0A081KER1</accession>
<dbReference type="Gene3D" id="1.25.40.880">
    <property type="entry name" value="Alkyl sulfatase, dimerisation domain"/>
    <property type="match status" value="1"/>
</dbReference>
<dbReference type="Gene3D" id="3.60.15.30">
    <property type="entry name" value="Metallo-beta-lactamase domain"/>
    <property type="match status" value="1"/>
</dbReference>
<dbReference type="InterPro" id="IPR052195">
    <property type="entry name" value="Bact_Alkyl/Aryl-Sulfatase"/>
</dbReference>
<sequence length="476" mass="53230">MKKSSTKFLLTVTLSALIGVGIGLGISGTDAGRMIDERKAEVAGNLASKFIASQSEHDPNLKVKTVAKLHHIPIEVDRFQENIFRASGVANTFLIKTPEGNVLFDTGLPTQAVKHKRLLKEAAGGDIAYIVLSHSHGDHIGGLKFWQAEYPDAKVIVHERFAEGQRYLKDLEQYFWNRNRTLYTFMPEEPPKEGSMFAYGGINGDIVVEDGSTYEFELGGVQFQVIPTPGAEGDDNLVMWIPDQKALFTGDVFGPLFPMVPNLFTLRGERFRDPVAYINSLDTMVDLKPEIILPSHFDPLTDAAQLQSDLLKMREATRYIHDATIAGMNAGKTLWQLMDEVQLPDEINISQGHGKVSWNVRSIWEYYSTWFHFESTTELYTTPVRQLYPELAELAGGAEPLMVKAEEQVSSNQPVKALHYIEMVLSSEPNHKSAYQLRLQALKQLLAHAYENGSNFSETGWLKARISATERDIAAL</sequence>
<dbReference type="EMBL" id="JOJP01000001">
    <property type="protein sequence ID" value="KEI72637.1"/>
    <property type="molecule type" value="Genomic_DNA"/>
</dbReference>